<keyword evidence="2" id="KW-1185">Reference proteome</keyword>
<protein>
    <submittedName>
        <fullName evidence="1">Uncharacterized protein</fullName>
    </submittedName>
</protein>
<sequence length="196" mass="21639">MPLATDIHPLPTLENCMVLCAKGETDITSRSLLEVVLGRVQQGPRLAHFCPSSEVCCRDPIPRASLQLHCLTRDPACPEYVIYIILGEVHSTSNFRHWLCFILLHISVLFLHRVIAYLDDHLFFRHCTASLQDRLHGVLVSLLEELSPAILKFCRFFGGRVDVTVSFTGTSGVGVGICTTVLDRNAASLGEVRVGG</sequence>
<gene>
    <name evidence="1" type="ORF">PIB30_024676</name>
</gene>
<accession>A0ABU6Z7C1</accession>
<organism evidence="1 2">
    <name type="scientific">Stylosanthes scabra</name>
    <dbReference type="NCBI Taxonomy" id="79078"/>
    <lineage>
        <taxon>Eukaryota</taxon>
        <taxon>Viridiplantae</taxon>
        <taxon>Streptophyta</taxon>
        <taxon>Embryophyta</taxon>
        <taxon>Tracheophyta</taxon>
        <taxon>Spermatophyta</taxon>
        <taxon>Magnoliopsida</taxon>
        <taxon>eudicotyledons</taxon>
        <taxon>Gunneridae</taxon>
        <taxon>Pentapetalae</taxon>
        <taxon>rosids</taxon>
        <taxon>fabids</taxon>
        <taxon>Fabales</taxon>
        <taxon>Fabaceae</taxon>
        <taxon>Papilionoideae</taxon>
        <taxon>50 kb inversion clade</taxon>
        <taxon>dalbergioids sensu lato</taxon>
        <taxon>Dalbergieae</taxon>
        <taxon>Pterocarpus clade</taxon>
        <taxon>Stylosanthes</taxon>
    </lineage>
</organism>
<evidence type="ECO:0000313" key="2">
    <source>
        <dbReference type="Proteomes" id="UP001341840"/>
    </source>
</evidence>
<evidence type="ECO:0000313" key="1">
    <source>
        <dbReference type="EMBL" id="MED6218191.1"/>
    </source>
</evidence>
<comment type="caution">
    <text evidence="1">The sequence shown here is derived from an EMBL/GenBank/DDBJ whole genome shotgun (WGS) entry which is preliminary data.</text>
</comment>
<reference evidence="1 2" key="1">
    <citation type="journal article" date="2023" name="Plants (Basel)">
        <title>Bridging the Gap: Combining Genomics and Transcriptomics Approaches to Understand Stylosanthes scabra, an Orphan Legume from the Brazilian Caatinga.</title>
        <authorList>
            <person name="Ferreira-Neto J.R.C."/>
            <person name="da Silva M.D."/>
            <person name="Binneck E."/>
            <person name="de Melo N.F."/>
            <person name="da Silva R.H."/>
            <person name="de Melo A.L.T.M."/>
            <person name="Pandolfi V."/>
            <person name="Bustamante F.O."/>
            <person name="Brasileiro-Vidal A.C."/>
            <person name="Benko-Iseppon A.M."/>
        </authorList>
    </citation>
    <scope>NUCLEOTIDE SEQUENCE [LARGE SCALE GENOMIC DNA]</scope>
    <source>
        <tissue evidence="1">Leaves</tissue>
    </source>
</reference>
<name>A0ABU6Z7C1_9FABA</name>
<dbReference type="Proteomes" id="UP001341840">
    <property type="component" value="Unassembled WGS sequence"/>
</dbReference>
<dbReference type="EMBL" id="JASCZI010271949">
    <property type="protein sequence ID" value="MED6218191.1"/>
    <property type="molecule type" value="Genomic_DNA"/>
</dbReference>
<proteinExistence type="predicted"/>